<sequence length="913" mass="100962">MLRGTPAQIEPLPPATRSKLRSTQILVSLPQIILELVENSLDAGANRIDIGVDLQGWACWVRDDGTGMTREDMSNLGKGSLEARYGTSKVYSPISLEAVSTFGFRGEALASAADLSCLEICTRTANDRDTWSVILKGGETLYYGTALRWRRERPGTVVCVRDAFYNLPVRRLSHPPPGRAFELIRRDLEAIALICPHISFSLENTAKASEGVGQGRLLTISKSPSSVAMFRQLYGRDLVEHVDHISLASGEIRVDGFISNEGAHTKAYQFVYVNRHLLAPCELHRLIENKFASSSFGKHDDLRSLLDLQAFDDYGESRLPHPSTRRAPRKAERRPVYLLHLQLPPRSFDICLEPAKAAVTFEDSEFVSGLLSSVVQSFLVRHHYVSAPSTASPPVSTVARTRDAPRSKRKHSEEIADSGDDGAGAEGEPAPKRPQHRSHTHKTESTTGRRPSPTVPLFATLDGDSEADSESAVEWTDPNTGECFVVDRRTGNSHRKGGGVESASNETDGPANRPYRFVDTTWLSLPGSKGKGKLRTDPCCEETIPSWIRETLETWENPVFHSTTEDAIPSLSQSLATMAVGTGTHNCNPVAGAAHFDNPEHRRLGALGQAHLATQKLNKDDLLSAKVINQVDRKFIACVIDPSTNDSSHRNADAYSLILVDQHAADERIRVERFLRDFCNGFLRNGIERRDLSDQPRPILLTRREATALISRDGHLDAFARWGFDIVKPDVPAIPTDLDPQDDDDTDNETDEDGYIQVLVKGVPEVVSDKLLSGDELREVMRGLIAKLDTGEADSWPAPNSDEVEVGDHKENTKDHGWLKALRWCPRELLDLINSKACRGAIMFNDSLTVEQCERLLTQLADTAFPFQCAHGRPSLVPLAGVSVIIGTPPKDSQRRVHRRAEVDWTAFPLRET</sequence>
<feature type="region of interest" description="Disordered" evidence="3">
    <location>
        <begin position="387"/>
        <end position="515"/>
    </location>
</feature>
<evidence type="ECO:0000256" key="1">
    <source>
        <dbReference type="ARBA" id="ARBA00006082"/>
    </source>
</evidence>
<dbReference type="Gene3D" id="3.30.1540.20">
    <property type="entry name" value="MutL, C-terminal domain, dimerisation subdomain"/>
    <property type="match status" value="2"/>
</dbReference>
<dbReference type="SMART" id="SM01340">
    <property type="entry name" value="DNA_mis_repair"/>
    <property type="match status" value="1"/>
</dbReference>
<evidence type="ECO:0000313" key="6">
    <source>
        <dbReference type="EMBL" id="KDQ08852.1"/>
    </source>
</evidence>
<keyword evidence="2" id="KW-0227">DNA damage</keyword>
<dbReference type="SMART" id="SM00853">
    <property type="entry name" value="MutL_C"/>
    <property type="match status" value="1"/>
</dbReference>
<feature type="compositionally biased region" description="Low complexity" evidence="3">
    <location>
        <begin position="387"/>
        <end position="399"/>
    </location>
</feature>
<dbReference type="InterPro" id="IPR013507">
    <property type="entry name" value="DNA_mismatch_S5_2-like"/>
</dbReference>
<gene>
    <name evidence="6" type="ORF">BOTBODRAFT_148476</name>
</gene>
<dbReference type="InterPro" id="IPR042120">
    <property type="entry name" value="MutL_C_dimsub"/>
</dbReference>
<dbReference type="GO" id="GO:0006298">
    <property type="term" value="P:mismatch repair"/>
    <property type="evidence" value="ECO:0007669"/>
    <property type="project" value="InterPro"/>
</dbReference>
<dbReference type="GO" id="GO:0140664">
    <property type="term" value="F:ATP-dependent DNA damage sensor activity"/>
    <property type="evidence" value="ECO:0007669"/>
    <property type="project" value="InterPro"/>
</dbReference>
<dbReference type="InterPro" id="IPR038973">
    <property type="entry name" value="MutL/Mlh/Pms-like"/>
</dbReference>
<feature type="domain" description="DNA mismatch repair protein S5" evidence="5">
    <location>
        <begin position="230"/>
        <end position="380"/>
    </location>
</feature>
<dbReference type="Pfam" id="PF01119">
    <property type="entry name" value="DNA_mis_repair"/>
    <property type="match status" value="1"/>
</dbReference>
<dbReference type="HOGENOM" id="CLU_005415_1_0_1"/>
<comment type="similarity">
    <text evidence="1">Belongs to the DNA mismatch repair MutL/HexB family.</text>
</comment>
<dbReference type="InterPro" id="IPR020568">
    <property type="entry name" value="Ribosomal_Su5_D2-typ_SF"/>
</dbReference>
<dbReference type="InterPro" id="IPR036890">
    <property type="entry name" value="HATPase_C_sf"/>
</dbReference>
<proteinExistence type="inferred from homology"/>
<dbReference type="GO" id="GO:0032300">
    <property type="term" value="C:mismatch repair complex"/>
    <property type="evidence" value="ECO:0007669"/>
    <property type="project" value="InterPro"/>
</dbReference>
<dbReference type="InParanoid" id="A0A067MAK1"/>
<dbReference type="STRING" id="930990.A0A067MAK1"/>
<dbReference type="PANTHER" id="PTHR10073:SF47">
    <property type="entry name" value="DNA MISMATCH REPAIR PROTEIN MLH3"/>
    <property type="match status" value="1"/>
</dbReference>
<dbReference type="GO" id="GO:0005524">
    <property type="term" value="F:ATP binding"/>
    <property type="evidence" value="ECO:0007669"/>
    <property type="project" value="InterPro"/>
</dbReference>
<dbReference type="AlphaFoldDB" id="A0A067MAK1"/>
<evidence type="ECO:0000256" key="3">
    <source>
        <dbReference type="SAM" id="MobiDB-lite"/>
    </source>
</evidence>
<dbReference type="Pfam" id="PF13589">
    <property type="entry name" value="HATPase_c_3"/>
    <property type="match status" value="1"/>
</dbReference>
<reference evidence="7" key="1">
    <citation type="journal article" date="2014" name="Proc. Natl. Acad. Sci. U.S.A.">
        <title>Extensive sampling of basidiomycete genomes demonstrates inadequacy of the white-rot/brown-rot paradigm for wood decay fungi.</title>
        <authorList>
            <person name="Riley R."/>
            <person name="Salamov A.A."/>
            <person name="Brown D.W."/>
            <person name="Nagy L.G."/>
            <person name="Floudas D."/>
            <person name="Held B.W."/>
            <person name="Levasseur A."/>
            <person name="Lombard V."/>
            <person name="Morin E."/>
            <person name="Otillar R."/>
            <person name="Lindquist E.A."/>
            <person name="Sun H."/>
            <person name="LaButti K.M."/>
            <person name="Schmutz J."/>
            <person name="Jabbour D."/>
            <person name="Luo H."/>
            <person name="Baker S.E."/>
            <person name="Pisabarro A.G."/>
            <person name="Walton J.D."/>
            <person name="Blanchette R.A."/>
            <person name="Henrissat B."/>
            <person name="Martin F."/>
            <person name="Cullen D."/>
            <person name="Hibbett D.S."/>
            <person name="Grigoriev I.V."/>
        </authorList>
    </citation>
    <scope>NUCLEOTIDE SEQUENCE [LARGE SCALE GENOMIC DNA]</scope>
    <source>
        <strain evidence="7">FD-172 SS1</strain>
    </source>
</reference>
<keyword evidence="7" id="KW-1185">Reference proteome</keyword>
<evidence type="ECO:0008006" key="8">
    <source>
        <dbReference type="Google" id="ProtNLM"/>
    </source>
</evidence>
<feature type="compositionally biased region" description="Basic and acidic residues" evidence="3">
    <location>
        <begin position="400"/>
        <end position="414"/>
    </location>
</feature>
<dbReference type="OrthoDB" id="429932at2759"/>
<name>A0A067MAK1_BOTB1</name>
<evidence type="ECO:0000259" key="4">
    <source>
        <dbReference type="SMART" id="SM00853"/>
    </source>
</evidence>
<dbReference type="InterPro" id="IPR014721">
    <property type="entry name" value="Ribsml_uS5_D2-typ_fold_subgr"/>
</dbReference>
<dbReference type="SUPFAM" id="SSF118116">
    <property type="entry name" value="DNA mismatch repair protein MutL"/>
    <property type="match status" value="1"/>
</dbReference>
<dbReference type="GO" id="GO:0061982">
    <property type="term" value="P:meiosis I cell cycle process"/>
    <property type="evidence" value="ECO:0007669"/>
    <property type="project" value="UniProtKB-ARBA"/>
</dbReference>
<organism evidence="6 7">
    <name type="scientific">Botryobasidium botryosum (strain FD-172 SS1)</name>
    <dbReference type="NCBI Taxonomy" id="930990"/>
    <lineage>
        <taxon>Eukaryota</taxon>
        <taxon>Fungi</taxon>
        <taxon>Dikarya</taxon>
        <taxon>Basidiomycota</taxon>
        <taxon>Agaricomycotina</taxon>
        <taxon>Agaricomycetes</taxon>
        <taxon>Cantharellales</taxon>
        <taxon>Botryobasidiaceae</taxon>
        <taxon>Botryobasidium</taxon>
    </lineage>
</organism>
<dbReference type="InterPro" id="IPR014762">
    <property type="entry name" value="DNA_mismatch_repair_CS"/>
</dbReference>
<dbReference type="PROSITE" id="PS00058">
    <property type="entry name" value="DNA_MISMATCH_REPAIR_1"/>
    <property type="match status" value="1"/>
</dbReference>
<dbReference type="EMBL" id="KL198085">
    <property type="protein sequence ID" value="KDQ08852.1"/>
    <property type="molecule type" value="Genomic_DNA"/>
</dbReference>
<evidence type="ECO:0000313" key="7">
    <source>
        <dbReference type="Proteomes" id="UP000027195"/>
    </source>
</evidence>
<evidence type="ECO:0000256" key="2">
    <source>
        <dbReference type="ARBA" id="ARBA00022763"/>
    </source>
</evidence>
<dbReference type="InterPro" id="IPR037198">
    <property type="entry name" value="MutL_C_sf"/>
</dbReference>
<dbReference type="Gene3D" id="3.30.565.10">
    <property type="entry name" value="Histidine kinase-like ATPase, C-terminal domain"/>
    <property type="match status" value="1"/>
</dbReference>
<dbReference type="Gene3D" id="3.30.230.10">
    <property type="match status" value="1"/>
</dbReference>
<dbReference type="InterPro" id="IPR014790">
    <property type="entry name" value="MutL_C"/>
</dbReference>
<dbReference type="SUPFAM" id="SSF54211">
    <property type="entry name" value="Ribosomal protein S5 domain 2-like"/>
    <property type="match status" value="1"/>
</dbReference>
<dbReference type="GO" id="GO:0030983">
    <property type="term" value="F:mismatched DNA binding"/>
    <property type="evidence" value="ECO:0007669"/>
    <property type="project" value="InterPro"/>
</dbReference>
<dbReference type="PANTHER" id="PTHR10073">
    <property type="entry name" value="DNA MISMATCH REPAIR PROTEIN MLH, PMS, MUTL"/>
    <property type="match status" value="1"/>
</dbReference>
<feature type="domain" description="MutL C-terminal dimerisation" evidence="4">
    <location>
        <begin position="627"/>
        <end position="848"/>
    </location>
</feature>
<accession>A0A067MAK1</accession>
<protein>
    <recommendedName>
        <fullName evidence="8">MutL C-terminal dimerisation domain-containing protein</fullName>
    </recommendedName>
</protein>
<dbReference type="GO" id="GO:0016887">
    <property type="term" value="F:ATP hydrolysis activity"/>
    <property type="evidence" value="ECO:0007669"/>
    <property type="project" value="InterPro"/>
</dbReference>
<dbReference type="Proteomes" id="UP000027195">
    <property type="component" value="Unassembled WGS sequence"/>
</dbReference>
<dbReference type="SUPFAM" id="SSF55874">
    <property type="entry name" value="ATPase domain of HSP90 chaperone/DNA topoisomerase II/histidine kinase"/>
    <property type="match status" value="1"/>
</dbReference>
<evidence type="ECO:0000259" key="5">
    <source>
        <dbReference type="SMART" id="SM01340"/>
    </source>
</evidence>